<dbReference type="GeneID" id="71989032"/>
<dbReference type="EMBL" id="CP090171">
    <property type="protein sequence ID" value="UJO22402.1"/>
    <property type="molecule type" value="Genomic_DNA"/>
</dbReference>
<evidence type="ECO:0000313" key="3">
    <source>
        <dbReference type="Proteomes" id="UP000756132"/>
    </source>
</evidence>
<gene>
    <name evidence="2" type="ORF">CLAFUR5_09154</name>
</gene>
<evidence type="ECO:0000256" key="1">
    <source>
        <dbReference type="SAM" id="SignalP"/>
    </source>
</evidence>
<dbReference type="Proteomes" id="UP000756132">
    <property type="component" value="Chromosome 9"/>
</dbReference>
<feature type="signal peptide" evidence="1">
    <location>
        <begin position="1"/>
        <end position="17"/>
    </location>
</feature>
<sequence>MKFSLFAIPALSLLASAAPTASNNAVEQRAAASPLEQWITGLTTEVKGYTAHLSPSQHVPNIMVLQV</sequence>
<dbReference type="AlphaFoldDB" id="A0A9Q8PHA0"/>
<feature type="chain" id="PRO_5040348667" evidence="1">
    <location>
        <begin position="18"/>
        <end position="67"/>
    </location>
</feature>
<evidence type="ECO:0000313" key="2">
    <source>
        <dbReference type="EMBL" id="UJO22402.1"/>
    </source>
</evidence>
<keyword evidence="1" id="KW-0732">Signal</keyword>
<reference evidence="2" key="1">
    <citation type="submission" date="2021-12" db="EMBL/GenBank/DDBJ databases">
        <authorList>
            <person name="Zaccaron A."/>
            <person name="Stergiopoulos I."/>
        </authorList>
    </citation>
    <scope>NUCLEOTIDE SEQUENCE</scope>
    <source>
        <strain evidence="2">Race5_Kim</strain>
    </source>
</reference>
<dbReference type="RefSeq" id="XP_047766768.1">
    <property type="nucleotide sequence ID" value="XM_047908302.1"/>
</dbReference>
<reference evidence="2" key="2">
    <citation type="journal article" date="2022" name="Microb. Genom.">
        <title>A chromosome-scale genome assembly of the tomato pathogen Cladosporium fulvum reveals a compartmentalized genome architecture and the presence of a dispensable chromosome.</title>
        <authorList>
            <person name="Zaccaron A.Z."/>
            <person name="Chen L.H."/>
            <person name="Samaras A."/>
            <person name="Stergiopoulos I."/>
        </authorList>
    </citation>
    <scope>NUCLEOTIDE SEQUENCE</scope>
    <source>
        <strain evidence="2">Race5_Kim</strain>
    </source>
</reference>
<protein>
    <submittedName>
        <fullName evidence="2">Uncharacterized protein</fullName>
    </submittedName>
</protein>
<keyword evidence="3" id="KW-1185">Reference proteome</keyword>
<proteinExistence type="predicted"/>
<dbReference type="KEGG" id="ffu:CLAFUR5_09154"/>
<accession>A0A9Q8PHA0</accession>
<name>A0A9Q8PHA0_PASFU</name>
<organism evidence="2 3">
    <name type="scientific">Passalora fulva</name>
    <name type="common">Tomato leaf mold</name>
    <name type="synonym">Cladosporium fulvum</name>
    <dbReference type="NCBI Taxonomy" id="5499"/>
    <lineage>
        <taxon>Eukaryota</taxon>
        <taxon>Fungi</taxon>
        <taxon>Dikarya</taxon>
        <taxon>Ascomycota</taxon>
        <taxon>Pezizomycotina</taxon>
        <taxon>Dothideomycetes</taxon>
        <taxon>Dothideomycetidae</taxon>
        <taxon>Mycosphaerellales</taxon>
        <taxon>Mycosphaerellaceae</taxon>
        <taxon>Fulvia</taxon>
    </lineage>
</organism>